<comment type="catalytic activity">
    <reaction evidence="2">
        <text>2 GTP = 3',3'-c-di-GMP + 2 diphosphate</text>
        <dbReference type="Rhea" id="RHEA:24898"/>
        <dbReference type="ChEBI" id="CHEBI:33019"/>
        <dbReference type="ChEBI" id="CHEBI:37565"/>
        <dbReference type="ChEBI" id="CHEBI:58805"/>
        <dbReference type="EC" id="2.7.7.65"/>
    </reaction>
</comment>
<dbReference type="PROSITE" id="PS50885">
    <property type="entry name" value="HAMP"/>
    <property type="match status" value="1"/>
</dbReference>
<evidence type="ECO:0000313" key="8">
    <source>
        <dbReference type="Proteomes" id="UP000249633"/>
    </source>
</evidence>
<dbReference type="FunFam" id="3.30.70.270:FF:000001">
    <property type="entry name" value="Diguanylate cyclase domain protein"/>
    <property type="match status" value="1"/>
</dbReference>
<dbReference type="SUPFAM" id="SSF55073">
    <property type="entry name" value="Nucleotide cyclase"/>
    <property type="match status" value="1"/>
</dbReference>
<evidence type="ECO:0000259" key="6">
    <source>
        <dbReference type="PROSITE" id="PS50887"/>
    </source>
</evidence>
<dbReference type="Pfam" id="PF00990">
    <property type="entry name" value="GGDEF"/>
    <property type="match status" value="1"/>
</dbReference>
<dbReference type="GO" id="GO:0052621">
    <property type="term" value="F:diguanylate cyclase activity"/>
    <property type="evidence" value="ECO:0007669"/>
    <property type="project" value="UniProtKB-EC"/>
</dbReference>
<keyword evidence="4" id="KW-0472">Membrane</keyword>
<feature type="coiled-coil region" evidence="3">
    <location>
        <begin position="107"/>
        <end position="134"/>
    </location>
</feature>
<dbReference type="GO" id="GO:0007165">
    <property type="term" value="P:signal transduction"/>
    <property type="evidence" value="ECO:0007669"/>
    <property type="project" value="InterPro"/>
</dbReference>
<accession>A0A2W5FJB5</accession>
<dbReference type="InterPro" id="IPR000160">
    <property type="entry name" value="GGDEF_dom"/>
</dbReference>
<keyword evidence="3" id="KW-0175">Coiled coil</keyword>
<feature type="coiled-coil region" evidence="3">
    <location>
        <begin position="383"/>
        <end position="417"/>
    </location>
</feature>
<feature type="domain" description="HAMP" evidence="5">
    <location>
        <begin position="346"/>
        <end position="399"/>
    </location>
</feature>
<dbReference type="Gene3D" id="3.30.70.270">
    <property type="match status" value="1"/>
</dbReference>
<evidence type="ECO:0000256" key="1">
    <source>
        <dbReference type="ARBA" id="ARBA00012528"/>
    </source>
</evidence>
<keyword evidence="4" id="KW-1133">Transmembrane helix</keyword>
<feature type="domain" description="GGDEF" evidence="6">
    <location>
        <begin position="445"/>
        <end position="579"/>
    </location>
</feature>
<gene>
    <name evidence="7" type="ORF">DI603_09735</name>
</gene>
<evidence type="ECO:0000259" key="5">
    <source>
        <dbReference type="PROSITE" id="PS50885"/>
    </source>
</evidence>
<protein>
    <recommendedName>
        <fullName evidence="1">diguanylate cyclase</fullName>
        <ecNumber evidence="1">2.7.7.65</ecNumber>
    </recommendedName>
</protein>
<dbReference type="Gene3D" id="6.10.340.10">
    <property type="match status" value="1"/>
</dbReference>
<dbReference type="InterPro" id="IPR043128">
    <property type="entry name" value="Rev_trsase/Diguanyl_cyclase"/>
</dbReference>
<keyword evidence="4" id="KW-0812">Transmembrane</keyword>
<organism evidence="7 8">
    <name type="scientific">Roseateles depolymerans</name>
    <dbReference type="NCBI Taxonomy" id="76731"/>
    <lineage>
        <taxon>Bacteria</taxon>
        <taxon>Pseudomonadati</taxon>
        <taxon>Pseudomonadota</taxon>
        <taxon>Betaproteobacteria</taxon>
        <taxon>Burkholderiales</taxon>
        <taxon>Sphaerotilaceae</taxon>
        <taxon>Roseateles</taxon>
    </lineage>
</organism>
<evidence type="ECO:0000313" key="7">
    <source>
        <dbReference type="EMBL" id="PZP32946.1"/>
    </source>
</evidence>
<dbReference type="Proteomes" id="UP000249633">
    <property type="component" value="Unassembled WGS sequence"/>
</dbReference>
<dbReference type="CDD" id="cd01949">
    <property type="entry name" value="GGDEF"/>
    <property type="match status" value="1"/>
</dbReference>
<dbReference type="AlphaFoldDB" id="A0A2W5FJB5"/>
<dbReference type="NCBIfam" id="TIGR00254">
    <property type="entry name" value="GGDEF"/>
    <property type="match status" value="1"/>
</dbReference>
<dbReference type="PANTHER" id="PTHR45138:SF9">
    <property type="entry name" value="DIGUANYLATE CYCLASE DGCM-RELATED"/>
    <property type="match status" value="1"/>
</dbReference>
<dbReference type="InterPro" id="IPR029787">
    <property type="entry name" value="Nucleotide_cyclase"/>
</dbReference>
<feature type="transmembrane region" description="Helical" evidence="4">
    <location>
        <begin position="323"/>
        <end position="344"/>
    </location>
</feature>
<dbReference type="InterPro" id="IPR003660">
    <property type="entry name" value="HAMP_dom"/>
</dbReference>
<dbReference type="InterPro" id="IPR050469">
    <property type="entry name" value="Diguanylate_Cyclase"/>
</dbReference>
<evidence type="ECO:0000256" key="3">
    <source>
        <dbReference type="SAM" id="Coils"/>
    </source>
</evidence>
<dbReference type="PROSITE" id="PS50887">
    <property type="entry name" value="GGDEF"/>
    <property type="match status" value="1"/>
</dbReference>
<dbReference type="SMART" id="SM00267">
    <property type="entry name" value="GGDEF"/>
    <property type="match status" value="1"/>
</dbReference>
<reference evidence="7 8" key="1">
    <citation type="submission" date="2017-08" db="EMBL/GenBank/DDBJ databases">
        <title>Infants hospitalized years apart are colonized by the same room-sourced microbial strains.</title>
        <authorList>
            <person name="Brooks B."/>
            <person name="Olm M.R."/>
            <person name="Firek B.A."/>
            <person name="Baker R."/>
            <person name="Thomas B.C."/>
            <person name="Morowitz M.J."/>
            <person name="Banfield J.F."/>
        </authorList>
    </citation>
    <scope>NUCLEOTIDE SEQUENCE [LARGE SCALE GENOMIC DNA]</scope>
    <source>
        <strain evidence="7">S2_012_000_R2_81</strain>
    </source>
</reference>
<dbReference type="EC" id="2.7.7.65" evidence="1"/>
<evidence type="ECO:0000256" key="4">
    <source>
        <dbReference type="SAM" id="Phobius"/>
    </source>
</evidence>
<dbReference type="GO" id="GO:0016020">
    <property type="term" value="C:membrane"/>
    <property type="evidence" value="ECO:0007669"/>
    <property type="project" value="InterPro"/>
</dbReference>
<evidence type="ECO:0000256" key="2">
    <source>
        <dbReference type="ARBA" id="ARBA00034247"/>
    </source>
</evidence>
<dbReference type="PANTHER" id="PTHR45138">
    <property type="entry name" value="REGULATORY COMPONENTS OF SENSORY TRANSDUCTION SYSTEM"/>
    <property type="match status" value="1"/>
</dbReference>
<dbReference type="EMBL" id="QFOD01000007">
    <property type="protein sequence ID" value="PZP32946.1"/>
    <property type="molecule type" value="Genomic_DNA"/>
</dbReference>
<sequence length="587" mass="64197">MRLTRLFLLTTGLLLGLVTALLLRSVWADRQRVVTAELGLAAMERAYLTMTVAEKASAERGPTIPVLNDTEPASPELHARLANFRQATDAAFDAALNALREAEDAASAAALADLEQARVELAAARREVDRVAALPHASRSAPGQRLTRGPIDQLFAVIDTVLGSATLLSAAAEAIYPALAVPLVGARYAAEMREYAGRLGSQFTTALATGQPLAELERREIPELIGRIEQLRKLIALQLRVGKQDATLHAALDGLETRYFAVSLPFARRQAELGQSGPLGVDSAAFVARYVPPMKSIVELRDAMFESARRSAARELADTRQRLVVNTALGVAVLCVEIAVFLLIRHRVLLPLLRSTRVMNAIMAGEIPDEPPPVNRRDEVGDMKRAVAALREATLRRRTLEREREQLFEQLRIASDTDFLTGLPNRRAFAVRATELLAQARRQGWPMALLVFDLDHFKRVNDLHGHQAGDQVLREAAERARSQVRRGELLARLGGEEFVVLATDCRPEQAAQLAERLRATLADTSMPVGNQSLQVTASFGLACAEARDVSDLDALFREADRALYRAKELGRNRVCGAEGPRALEPSA</sequence>
<comment type="caution">
    <text evidence="7">The sequence shown here is derived from an EMBL/GenBank/DDBJ whole genome shotgun (WGS) entry which is preliminary data.</text>
</comment>
<proteinExistence type="predicted"/>
<name>A0A2W5FJB5_9BURK</name>